<name>A0A1Y0IB86_9GAMM</name>
<dbReference type="InterPro" id="IPR046158">
    <property type="entry name" value="DUF6160"/>
</dbReference>
<proteinExistence type="predicted"/>
<dbReference type="EMBL" id="CP021425">
    <property type="protein sequence ID" value="ARU56653.1"/>
    <property type="molecule type" value="Genomic_DNA"/>
</dbReference>
<evidence type="ECO:0000313" key="2">
    <source>
        <dbReference type="EMBL" id="ARU56653.1"/>
    </source>
</evidence>
<organism evidence="2 3">
    <name type="scientific">Oleiphilus messinensis</name>
    <dbReference type="NCBI Taxonomy" id="141451"/>
    <lineage>
        <taxon>Bacteria</taxon>
        <taxon>Pseudomonadati</taxon>
        <taxon>Pseudomonadota</taxon>
        <taxon>Gammaproteobacteria</taxon>
        <taxon>Oceanospirillales</taxon>
        <taxon>Oleiphilaceae</taxon>
        <taxon>Oleiphilus</taxon>
    </lineage>
</organism>
<evidence type="ECO:0000313" key="3">
    <source>
        <dbReference type="Proteomes" id="UP000196027"/>
    </source>
</evidence>
<gene>
    <name evidence="2" type="ORF">OLMES_2603</name>
</gene>
<reference evidence="2 3" key="1">
    <citation type="submission" date="2017-05" db="EMBL/GenBank/DDBJ databases">
        <title>Genomic insights into alkan degradation activity of Oleiphilus messinensis.</title>
        <authorList>
            <person name="Kozyavkin S.A."/>
            <person name="Slesarev A.I."/>
            <person name="Golyshin P.N."/>
            <person name="Korzhenkov A."/>
            <person name="Golyshina O.N."/>
            <person name="Toshchakov S.V."/>
        </authorList>
    </citation>
    <scope>NUCLEOTIDE SEQUENCE [LARGE SCALE GENOMIC DNA]</scope>
    <source>
        <strain evidence="2 3">ME102</strain>
    </source>
</reference>
<sequence>MGRFGKLNLLGVGLASVSLGLQAEIQALDEATMSNVTGQAGISIEINNAAIGVGEIRYEDEGSIAIRGIEIGGANRNTFFGNQWIPNGLQSDKLDNMKLDLDVLADGSLVANMKPAGGFNVVDFRLATDDWYLMDSSLTDGTKLIDSLSIEGIALGARLRIDNQTSHATLQATFGVDDLDVDIEFLNVRVENMQIAGSSYLEAIGSFGPSGAGVGDIGAEIEIEIYSSGPGLAIDLNRFEMDVVMPEIYLGANPSIGGVYLDDVNVVAQTVIYGH</sequence>
<dbReference type="OrthoDB" id="6180023at2"/>
<dbReference type="Proteomes" id="UP000196027">
    <property type="component" value="Chromosome"/>
</dbReference>
<accession>A0A1Y0IB86</accession>
<feature type="domain" description="DUF6160" evidence="1">
    <location>
        <begin position="9"/>
        <end position="104"/>
    </location>
</feature>
<dbReference type="KEGG" id="ome:OLMES_2603"/>
<dbReference type="RefSeq" id="WP_087461619.1">
    <property type="nucleotide sequence ID" value="NZ_CP021425.1"/>
</dbReference>
<dbReference type="Pfam" id="PF19657">
    <property type="entry name" value="DUF6160"/>
    <property type="match status" value="1"/>
</dbReference>
<dbReference type="AlphaFoldDB" id="A0A1Y0IB86"/>
<keyword evidence="3" id="KW-1185">Reference proteome</keyword>
<protein>
    <recommendedName>
        <fullName evidence="1">DUF6160 domain-containing protein</fullName>
    </recommendedName>
</protein>
<evidence type="ECO:0000259" key="1">
    <source>
        <dbReference type="Pfam" id="PF19657"/>
    </source>
</evidence>